<proteinExistence type="predicted"/>
<sequence>MDITIFADHGTFLFRYFHIIGGVLWIGVLWYLNFVQGGYVAALDAAGQTAAKQKLFPKVMWYFRYGALLTFLTGLGLIGLKGFDPISGRIVGDPSWNIWFAKIYPGFMFATIMFVNVWFVIWPRQKKIIAAANGEKIDGVPQMARRAFLASRTNTFLSIPMLFYMAAANNLILPGITAEKLNAWLIVTTVVLLLIEANALFTSNDPAKKPVTFKPLESVKGVIHMGFLLTILLYIGVELMLK</sequence>
<dbReference type="Proteomes" id="UP000006048">
    <property type="component" value="Chromosome"/>
</dbReference>
<keyword evidence="4" id="KW-1185">Reference proteome</keyword>
<evidence type="ECO:0000256" key="1">
    <source>
        <dbReference type="SAM" id="Phobius"/>
    </source>
</evidence>
<dbReference type="PIRSF" id="PIRSF032086">
    <property type="entry name" value="UCP032086"/>
    <property type="match status" value="1"/>
</dbReference>
<evidence type="ECO:0000313" key="3">
    <source>
        <dbReference type="EMBL" id="AFM13662.1"/>
    </source>
</evidence>
<name>I4B8Q5_TURPD</name>
<feature type="transmembrane region" description="Helical" evidence="1">
    <location>
        <begin position="103"/>
        <end position="122"/>
    </location>
</feature>
<organism evidence="3 4">
    <name type="scientific">Turneriella parva (strain ATCC BAA-1111 / DSM 21527 / NCTC 11395 / H)</name>
    <name type="common">Leptospira parva</name>
    <dbReference type="NCBI Taxonomy" id="869212"/>
    <lineage>
        <taxon>Bacteria</taxon>
        <taxon>Pseudomonadati</taxon>
        <taxon>Spirochaetota</taxon>
        <taxon>Spirochaetia</taxon>
        <taxon>Leptospirales</taxon>
        <taxon>Leptospiraceae</taxon>
        <taxon>Turneriella</taxon>
    </lineage>
</organism>
<accession>I4B8Q5</accession>
<keyword evidence="1" id="KW-1133">Transmembrane helix</keyword>
<dbReference type="Pfam" id="PF06181">
    <property type="entry name" value="Urate_ox_N"/>
    <property type="match status" value="1"/>
</dbReference>
<dbReference type="HOGENOM" id="CLU_115347_0_0_12"/>
<feature type="transmembrane region" description="Helical" evidence="1">
    <location>
        <begin position="155"/>
        <end position="177"/>
    </location>
</feature>
<dbReference type="AlphaFoldDB" id="I4B8Q5"/>
<feature type="transmembrane region" description="Helical" evidence="1">
    <location>
        <begin position="62"/>
        <end position="83"/>
    </location>
</feature>
<dbReference type="OrthoDB" id="9787495at2"/>
<evidence type="ECO:0000313" key="4">
    <source>
        <dbReference type="Proteomes" id="UP000006048"/>
    </source>
</evidence>
<feature type="transmembrane region" description="Helical" evidence="1">
    <location>
        <begin position="12"/>
        <end position="32"/>
    </location>
</feature>
<feature type="domain" description="Urate oxidase N-terminal" evidence="2">
    <location>
        <begin position="103"/>
        <end position="214"/>
    </location>
</feature>
<feature type="transmembrane region" description="Helical" evidence="1">
    <location>
        <begin position="222"/>
        <end position="241"/>
    </location>
</feature>
<keyword evidence="1" id="KW-0472">Membrane</keyword>
<feature type="transmembrane region" description="Helical" evidence="1">
    <location>
        <begin position="183"/>
        <end position="201"/>
    </location>
</feature>
<dbReference type="EMBL" id="CP002959">
    <property type="protein sequence ID" value="AFM13662.1"/>
    <property type="molecule type" value="Genomic_DNA"/>
</dbReference>
<dbReference type="RefSeq" id="WP_014804163.1">
    <property type="nucleotide sequence ID" value="NC_018020.1"/>
</dbReference>
<dbReference type="InterPro" id="IPR010389">
    <property type="entry name" value="Urate_ox_N"/>
</dbReference>
<dbReference type="KEGG" id="tpx:Turpa_3023"/>
<keyword evidence="1" id="KW-0812">Transmembrane</keyword>
<protein>
    <recommendedName>
        <fullName evidence="2">Urate oxidase N-terminal domain-containing protein</fullName>
    </recommendedName>
</protein>
<reference evidence="3 4" key="1">
    <citation type="submission" date="2012-06" db="EMBL/GenBank/DDBJ databases">
        <title>The complete chromosome of genome of Turneriella parva DSM 21527.</title>
        <authorList>
            <consortium name="US DOE Joint Genome Institute (JGI-PGF)"/>
            <person name="Lucas S."/>
            <person name="Han J."/>
            <person name="Lapidus A."/>
            <person name="Bruce D."/>
            <person name="Goodwin L."/>
            <person name="Pitluck S."/>
            <person name="Peters L."/>
            <person name="Kyrpides N."/>
            <person name="Mavromatis K."/>
            <person name="Ivanova N."/>
            <person name="Mikhailova N."/>
            <person name="Chertkov O."/>
            <person name="Detter J.C."/>
            <person name="Tapia R."/>
            <person name="Han C."/>
            <person name="Land M."/>
            <person name="Hauser L."/>
            <person name="Markowitz V."/>
            <person name="Cheng J.-F."/>
            <person name="Hugenholtz P."/>
            <person name="Woyke T."/>
            <person name="Wu D."/>
            <person name="Gronow S."/>
            <person name="Wellnitz S."/>
            <person name="Brambilla E."/>
            <person name="Klenk H.-P."/>
            <person name="Eisen J.A."/>
        </authorList>
    </citation>
    <scope>NUCLEOTIDE SEQUENCE [LARGE SCALE GENOMIC DNA]</scope>
    <source>
        <strain evidence="4">ATCC BAA-1111 / DSM 21527 / NCTC 11395 / H</strain>
    </source>
</reference>
<evidence type="ECO:0000259" key="2">
    <source>
        <dbReference type="Pfam" id="PF06181"/>
    </source>
</evidence>
<dbReference type="InterPro" id="IPR016988">
    <property type="entry name" value="UCP032086"/>
</dbReference>
<dbReference type="STRING" id="869212.Turpa_3023"/>
<gene>
    <name evidence="3" type="ordered locus">Turpa_3023</name>
</gene>